<comment type="caution">
    <text evidence="3">The sequence shown here is derived from an EMBL/GenBank/DDBJ whole genome shotgun (WGS) entry which is preliminary data.</text>
</comment>
<accession>A0AAN7PJ06</accession>
<feature type="domain" description="Tyr recombinase" evidence="2">
    <location>
        <begin position="106"/>
        <end position="294"/>
    </location>
</feature>
<evidence type="ECO:0000259" key="2">
    <source>
        <dbReference type="PROSITE" id="PS51898"/>
    </source>
</evidence>
<dbReference type="GO" id="GO:0003677">
    <property type="term" value="F:DNA binding"/>
    <property type="evidence" value="ECO:0007669"/>
    <property type="project" value="InterPro"/>
</dbReference>
<dbReference type="Pfam" id="PF00589">
    <property type="entry name" value="Phage_integrase"/>
    <property type="match status" value="1"/>
</dbReference>
<dbReference type="InterPro" id="IPR002104">
    <property type="entry name" value="Integrase_catalytic"/>
</dbReference>
<sequence>MNIPDHIKKSAEEAVASLLPTKSANRYNDEYKKFIKWCNDNTIIEYSEVVLLAYFKTKSETLKASTLWTTYSMLESTLSIKHNINISKYSKLVAFLKRQNDLYQPKKSQIFTEKQIETFLQTASNEKFSLIKTALIIAISGACRKSELTNLSTDAVQFLEHMLVIKLCDTKNKCNRTFVINNKPWINIVCTYYNLRPPNIDHKRFFIYYCNNKCTRQPVGVNTFGSMPCKIAEFLQLSNAKSFTGHCFRRTSATLLSGKEASFLDVKRHGGWKSSTVAEGYIEDSLHDKITIADQLTSGSSQPSTSCNELSSTVCEKVRHISGVASNEQLASEPTSFNTERLTSVGESVGQITSVALDDVKSGITITNCQHFTINFNINK</sequence>
<reference evidence="4" key="1">
    <citation type="submission" date="2023-01" db="EMBL/GenBank/DDBJ databases">
        <title>Key to firefly adult light organ development and bioluminescence: homeobox transcription factors regulate luciferase expression and transportation to peroxisome.</title>
        <authorList>
            <person name="Fu X."/>
        </authorList>
    </citation>
    <scope>NUCLEOTIDE SEQUENCE [LARGE SCALE GENOMIC DNA]</scope>
</reference>
<gene>
    <name evidence="3" type="ORF">RN001_004875</name>
</gene>
<dbReference type="PROSITE" id="PS51898">
    <property type="entry name" value="TYR_RECOMBINASE"/>
    <property type="match status" value="1"/>
</dbReference>
<dbReference type="AlphaFoldDB" id="A0AAN7PJ06"/>
<dbReference type="Gene3D" id="1.10.443.10">
    <property type="entry name" value="Intergrase catalytic core"/>
    <property type="match status" value="1"/>
</dbReference>
<dbReference type="Proteomes" id="UP001353858">
    <property type="component" value="Unassembled WGS sequence"/>
</dbReference>
<proteinExistence type="predicted"/>
<dbReference type="GO" id="GO:0015074">
    <property type="term" value="P:DNA integration"/>
    <property type="evidence" value="ECO:0007669"/>
    <property type="project" value="InterPro"/>
</dbReference>
<evidence type="ECO:0000313" key="3">
    <source>
        <dbReference type="EMBL" id="KAK4881556.1"/>
    </source>
</evidence>
<name>A0AAN7PJ06_9COLE</name>
<dbReference type="SUPFAM" id="SSF56349">
    <property type="entry name" value="DNA breaking-rejoining enzymes"/>
    <property type="match status" value="1"/>
</dbReference>
<keyword evidence="1" id="KW-0233">DNA recombination</keyword>
<dbReference type="GO" id="GO:0006310">
    <property type="term" value="P:DNA recombination"/>
    <property type="evidence" value="ECO:0007669"/>
    <property type="project" value="UniProtKB-KW"/>
</dbReference>
<evidence type="ECO:0000313" key="4">
    <source>
        <dbReference type="Proteomes" id="UP001353858"/>
    </source>
</evidence>
<keyword evidence="4" id="KW-1185">Reference proteome</keyword>
<dbReference type="InterPro" id="IPR011010">
    <property type="entry name" value="DNA_brk_join_enz"/>
</dbReference>
<dbReference type="CDD" id="cd00397">
    <property type="entry name" value="DNA_BRE_C"/>
    <property type="match status" value="1"/>
</dbReference>
<dbReference type="InterPro" id="IPR013762">
    <property type="entry name" value="Integrase-like_cat_sf"/>
</dbReference>
<organism evidence="3 4">
    <name type="scientific">Aquatica leii</name>
    <dbReference type="NCBI Taxonomy" id="1421715"/>
    <lineage>
        <taxon>Eukaryota</taxon>
        <taxon>Metazoa</taxon>
        <taxon>Ecdysozoa</taxon>
        <taxon>Arthropoda</taxon>
        <taxon>Hexapoda</taxon>
        <taxon>Insecta</taxon>
        <taxon>Pterygota</taxon>
        <taxon>Neoptera</taxon>
        <taxon>Endopterygota</taxon>
        <taxon>Coleoptera</taxon>
        <taxon>Polyphaga</taxon>
        <taxon>Elateriformia</taxon>
        <taxon>Elateroidea</taxon>
        <taxon>Lampyridae</taxon>
        <taxon>Luciolinae</taxon>
        <taxon>Aquatica</taxon>
    </lineage>
</organism>
<protein>
    <recommendedName>
        <fullName evidence="2">Tyr recombinase domain-containing protein</fullName>
    </recommendedName>
</protein>
<dbReference type="EMBL" id="JARPUR010000002">
    <property type="protein sequence ID" value="KAK4881556.1"/>
    <property type="molecule type" value="Genomic_DNA"/>
</dbReference>
<evidence type="ECO:0000256" key="1">
    <source>
        <dbReference type="ARBA" id="ARBA00023172"/>
    </source>
</evidence>